<gene>
    <name evidence="1" type="ORF">NCTC11807_02261</name>
</gene>
<dbReference type="AlphaFoldDB" id="A0A380H980"/>
<keyword evidence="2" id="KW-1185">Reference proteome</keyword>
<dbReference type="EMBL" id="UHDZ01000001">
    <property type="protein sequence ID" value="SUM73654.1"/>
    <property type="molecule type" value="Genomic_DNA"/>
</dbReference>
<reference evidence="1 2" key="1">
    <citation type="submission" date="2018-06" db="EMBL/GenBank/DDBJ databases">
        <authorList>
            <consortium name="Pathogen Informatics"/>
            <person name="Doyle S."/>
        </authorList>
    </citation>
    <scope>NUCLEOTIDE SEQUENCE [LARGE SCALE GENOMIC DNA]</scope>
    <source>
        <strain evidence="1 2">NCTC11807</strain>
    </source>
</reference>
<organism evidence="1 2">
    <name type="scientific">Staphylococcus saccharolyticus</name>
    <dbReference type="NCBI Taxonomy" id="33028"/>
    <lineage>
        <taxon>Bacteria</taxon>
        <taxon>Bacillati</taxon>
        <taxon>Bacillota</taxon>
        <taxon>Bacilli</taxon>
        <taxon>Bacillales</taxon>
        <taxon>Staphylococcaceae</taxon>
        <taxon>Staphylococcus</taxon>
    </lineage>
</organism>
<proteinExistence type="predicted"/>
<dbReference type="Proteomes" id="UP000255425">
    <property type="component" value="Unassembled WGS sequence"/>
</dbReference>
<name>A0A380H980_9STAP</name>
<sequence length="39" mass="4631">MSKFIYKITIEKDSNDKNFNEVAYDNIMVSYIDTACYDK</sequence>
<evidence type="ECO:0000313" key="1">
    <source>
        <dbReference type="EMBL" id="SUM73654.1"/>
    </source>
</evidence>
<accession>A0A380H980</accession>
<protein>
    <submittedName>
        <fullName evidence="1">Uncharacterized protein</fullName>
    </submittedName>
</protein>
<evidence type="ECO:0000313" key="2">
    <source>
        <dbReference type="Proteomes" id="UP000255425"/>
    </source>
</evidence>